<keyword evidence="3" id="KW-0067">ATP-binding</keyword>
<evidence type="ECO:0000313" key="5">
    <source>
        <dbReference type="EMBL" id="RKD28471.1"/>
    </source>
</evidence>
<dbReference type="FunFam" id="3.40.50.300:FF:000134">
    <property type="entry name" value="Iron-enterobactin ABC transporter ATP-binding protein"/>
    <property type="match status" value="1"/>
</dbReference>
<dbReference type="InterPro" id="IPR017871">
    <property type="entry name" value="ABC_transporter-like_CS"/>
</dbReference>
<keyword evidence="1" id="KW-0813">Transport</keyword>
<reference evidence="5 6" key="1">
    <citation type="submission" date="2016-08" db="EMBL/GenBank/DDBJ databases">
        <title>A new outlook on sporulation: Clostridium algidixylanolyticum.</title>
        <authorList>
            <person name="Poppleton D.I."/>
            <person name="Gribaldo S."/>
        </authorList>
    </citation>
    <scope>NUCLEOTIDE SEQUENCE [LARGE SCALE GENOMIC DNA]</scope>
    <source>
        <strain evidence="5 6">SPL73</strain>
    </source>
</reference>
<dbReference type="PROSITE" id="PS00211">
    <property type="entry name" value="ABC_TRANSPORTER_1"/>
    <property type="match status" value="1"/>
</dbReference>
<evidence type="ECO:0000256" key="3">
    <source>
        <dbReference type="ARBA" id="ARBA00022840"/>
    </source>
</evidence>
<dbReference type="Pfam" id="PF00005">
    <property type="entry name" value="ABC_tran"/>
    <property type="match status" value="1"/>
</dbReference>
<evidence type="ECO:0000259" key="4">
    <source>
        <dbReference type="PROSITE" id="PS50893"/>
    </source>
</evidence>
<name>A0A419ST94_9FIRM</name>
<keyword evidence="6" id="KW-1185">Reference proteome</keyword>
<dbReference type="CDD" id="cd03214">
    <property type="entry name" value="ABC_Iron-Siderophores_B12_Hemin"/>
    <property type="match status" value="1"/>
</dbReference>
<gene>
    <name evidence="5" type="ORF">BET01_09590</name>
</gene>
<protein>
    <recommendedName>
        <fullName evidence="4">ABC transporter domain-containing protein</fullName>
    </recommendedName>
</protein>
<evidence type="ECO:0000256" key="1">
    <source>
        <dbReference type="ARBA" id="ARBA00022448"/>
    </source>
</evidence>
<dbReference type="EMBL" id="MCIA01000034">
    <property type="protein sequence ID" value="RKD28471.1"/>
    <property type="molecule type" value="Genomic_DNA"/>
</dbReference>
<evidence type="ECO:0000256" key="2">
    <source>
        <dbReference type="ARBA" id="ARBA00022741"/>
    </source>
</evidence>
<dbReference type="OrthoDB" id="9799337at2"/>
<sequence length="250" mass="27648">MKIEFRDICVDAGGKKILHEVNLTAECGKMTGIIGPNGCGKSTLLKTTLGISPMEAGEILLDGASLAGFSNKKLAQLYGYVGQDSDCVFDFTAYEIVSMAAHIRGKTSKKSEKEIVMNSLEQLEIPHLKDRNIQSLSGGERKMVFIARAFAQGVDTIILDEPTNHLDIKHQLFILDILRKSKKTILIVLHDLRLAAHYCDTLYLMKQGKAVYSGSPSEVLQKDRVRQVFGVEGFASEKEDGTLDFHLQMN</sequence>
<dbReference type="PANTHER" id="PTHR42794:SF2">
    <property type="entry name" value="ABC TRANSPORTER ATP-BINDING PROTEIN"/>
    <property type="match status" value="1"/>
</dbReference>
<dbReference type="SMART" id="SM00382">
    <property type="entry name" value="AAA"/>
    <property type="match status" value="1"/>
</dbReference>
<dbReference type="RefSeq" id="WP_120198430.1">
    <property type="nucleotide sequence ID" value="NZ_MCIA01000034.1"/>
</dbReference>
<dbReference type="SUPFAM" id="SSF52540">
    <property type="entry name" value="P-loop containing nucleoside triphosphate hydrolases"/>
    <property type="match status" value="1"/>
</dbReference>
<dbReference type="AlphaFoldDB" id="A0A419ST94"/>
<dbReference type="InterPro" id="IPR003593">
    <property type="entry name" value="AAA+_ATPase"/>
</dbReference>
<dbReference type="Proteomes" id="UP000284277">
    <property type="component" value="Unassembled WGS sequence"/>
</dbReference>
<evidence type="ECO:0000313" key="6">
    <source>
        <dbReference type="Proteomes" id="UP000284277"/>
    </source>
</evidence>
<dbReference type="GO" id="GO:0016887">
    <property type="term" value="F:ATP hydrolysis activity"/>
    <property type="evidence" value="ECO:0007669"/>
    <property type="project" value="InterPro"/>
</dbReference>
<dbReference type="Gene3D" id="3.40.50.300">
    <property type="entry name" value="P-loop containing nucleotide triphosphate hydrolases"/>
    <property type="match status" value="1"/>
</dbReference>
<proteinExistence type="predicted"/>
<dbReference type="PANTHER" id="PTHR42794">
    <property type="entry name" value="HEMIN IMPORT ATP-BINDING PROTEIN HMUV"/>
    <property type="match status" value="1"/>
</dbReference>
<accession>A0A419ST94</accession>
<dbReference type="InterPro" id="IPR003439">
    <property type="entry name" value="ABC_transporter-like_ATP-bd"/>
</dbReference>
<comment type="caution">
    <text evidence="5">The sequence shown here is derived from an EMBL/GenBank/DDBJ whole genome shotgun (WGS) entry which is preliminary data.</text>
</comment>
<feature type="domain" description="ABC transporter" evidence="4">
    <location>
        <begin position="3"/>
        <end position="232"/>
    </location>
</feature>
<keyword evidence="2" id="KW-0547">Nucleotide-binding</keyword>
<dbReference type="InterPro" id="IPR027417">
    <property type="entry name" value="P-loop_NTPase"/>
</dbReference>
<organism evidence="5 6">
    <name type="scientific">Lacrimispora algidixylanolytica</name>
    <dbReference type="NCBI Taxonomy" id="94868"/>
    <lineage>
        <taxon>Bacteria</taxon>
        <taxon>Bacillati</taxon>
        <taxon>Bacillota</taxon>
        <taxon>Clostridia</taxon>
        <taxon>Lachnospirales</taxon>
        <taxon>Lachnospiraceae</taxon>
        <taxon>Lacrimispora</taxon>
    </lineage>
</organism>
<dbReference type="PROSITE" id="PS50893">
    <property type="entry name" value="ABC_TRANSPORTER_2"/>
    <property type="match status" value="1"/>
</dbReference>
<dbReference type="GO" id="GO:0005524">
    <property type="term" value="F:ATP binding"/>
    <property type="evidence" value="ECO:0007669"/>
    <property type="project" value="UniProtKB-KW"/>
</dbReference>